<feature type="transmembrane region" description="Helical" evidence="2">
    <location>
        <begin position="389"/>
        <end position="409"/>
    </location>
</feature>
<evidence type="ECO:0000256" key="1">
    <source>
        <dbReference type="ARBA" id="ARBA00023115"/>
    </source>
</evidence>
<feature type="transmembrane region" description="Helical" evidence="2">
    <location>
        <begin position="282"/>
        <end position="300"/>
    </location>
</feature>
<dbReference type="Gene3D" id="3.40.50.150">
    <property type="entry name" value="Vaccinia Virus protein VP39"/>
    <property type="match status" value="1"/>
</dbReference>
<feature type="transmembrane region" description="Helical" evidence="2">
    <location>
        <begin position="338"/>
        <end position="358"/>
    </location>
</feature>
<feature type="transmembrane region" description="Helical" evidence="2">
    <location>
        <begin position="306"/>
        <end position="326"/>
    </location>
</feature>
<feature type="transmembrane region" description="Helical" evidence="2">
    <location>
        <begin position="440"/>
        <end position="456"/>
    </location>
</feature>
<proteinExistence type="predicted"/>
<feature type="transmembrane region" description="Helical" evidence="2">
    <location>
        <begin position="5"/>
        <end position="29"/>
    </location>
</feature>
<feature type="transmembrane region" description="Helical" evidence="2">
    <location>
        <begin position="147"/>
        <end position="167"/>
    </location>
</feature>
<keyword evidence="2" id="KW-1133">Transmembrane helix</keyword>
<keyword evidence="1" id="KW-0620">Polyamine biosynthesis</keyword>
<dbReference type="NCBIfam" id="NF037959">
    <property type="entry name" value="MFS_SpdSyn"/>
    <property type="match status" value="1"/>
</dbReference>
<comment type="caution">
    <text evidence="3">The sequence shown here is derived from an EMBL/GenBank/DDBJ whole genome shotgun (WGS) entry which is preliminary data.</text>
</comment>
<sequence length="724" mass="79999">MDQKLIAPIVFSVSIFLSAALLFFVQPLFAKLVLPKIGGASGVWTTAMLFFQVVLIAGYVYSHLITRLLPVKIQLIVHGAFWAASLAFLPLAVSSNWLYDPEQSTALQTLILFAIGVGVPFAMLSANAPLLQAWYTRTNGPSADDPYFLYGASNFGSLLALLSFPLLAEPLLRISQISVIWSFVFVLFGVFLIICGLMARHEKTETLQGPSTREDKIAISDIGIWLLIAFVPSSLMLSITTKISTDLGSFPLVWVIPLSIYILSFVLAFSNRTWISDHLSNTLFVISLAVLSMLFIPYMNLISTSVTALIFAPLLLIVAFYAHKLLYNLRPSAGNLTVFYITMSVGGALGGLFNSIIAPTFFDTVIEGQVSTLLAASLLLFTRNKLKPWMFLVGMVIAVIIFAGGLYQYVVLKDIQQRIVSFGLLAIFMLVLFLLRRKPTVVFVAVSFLILINFSVDLKPTVFEDRSFFGKHTVVDNTEENTRLYSNGTTLHGIQRLTDMDADPTPLSYYHPQSPMAQVLTSERGKASETIGIVGLGVGSLACYAQTGQDWHFYEIDKTVDQIARDTSLFTFMHHCAPDAPTHLGDARIVLDDQDLLFDVLVLDAYSSDAIPVHLITLEAVQLYLRRLSEDGILVFHISNRYYDIAPPLARIAGKLGIHAAIRSDLSDSNANWEVGSTASVVVVASRDPEWIEHLSETKQWNVLQADQKPVWTDDYANLLSALK</sequence>
<feature type="transmembrane region" description="Helical" evidence="2">
    <location>
        <begin position="105"/>
        <end position="126"/>
    </location>
</feature>
<feature type="transmembrane region" description="Helical" evidence="2">
    <location>
        <begin position="179"/>
        <end position="199"/>
    </location>
</feature>
<evidence type="ECO:0000313" key="3">
    <source>
        <dbReference type="EMBL" id="NSX54986.1"/>
    </source>
</evidence>
<keyword evidence="4" id="KW-1185">Reference proteome</keyword>
<dbReference type="SUPFAM" id="SSF53335">
    <property type="entry name" value="S-adenosyl-L-methionine-dependent methyltransferases"/>
    <property type="match status" value="1"/>
</dbReference>
<dbReference type="PANTHER" id="PTHR43317:SF1">
    <property type="entry name" value="THERMOSPERMINE SYNTHASE ACAULIS5"/>
    <property type="match status" value="1"/>
</dbReference>
<reference evidence="3 4" key="1">
    <citation type="submission" date="2020-06" db="EMBL/GenBank/DDBJ databases">
        <title>Sulfitobacter algicola sp. nov., isolated from green algae.</title>
        <authorList>
            <person name="Wang C."/>
        </authorList>
    </citation>
    <scope>NUCLEOTIDE SEQUENCE [LARGE SCALE GENOMIC DNA]</scope>
    <source>
        <strain evidence="3 4">1151</strain>
    </source>
</reference>
<dbReference type="InterPro" id="IPR029063">
    <property type="entry name" value="SAM-dependent_MTases_sf"/>
</dbReference>
<protein>
    <submittedName>
        <fullName evidence="3">Fused MFS/spermidine synthase</fullName>
    </submittedName>
</protein>
<name>A0ABX2ISL8_9RHOB</name>
<feature type="transmembrane region" description="Helical" evidence="2">
    <location>
        <begin position="251"/>
        <end position="270"/>
    </location>
</feature>
<feature type="transmembrane region" description="Helical" evidence="2">
    <location>
        <begin position="219"/>
        <end position="239"/>
    </location>
</feature>
<feature type="transmembrane region" description="Helical" evidence="2">
    <location>
        <begin position="364"/>
        <end position="382"/>
    </location>
</feature>
<dbReference type="EMBL" id="JABUFE010000004">
    <property type="protein sequence ID" value="NSX54986.1"/>
    <property type="molecule type" value="Genomic_DNA"/>
</dbReference>
<evidence type="ECO:0000256" key="2">
    <source>
        <dbReference type="SAM" id="Phobius"/>
    </source>
</evidence>
<dbReference type="Proteomes" id="UP000777935">
    <property type="component" value="Unassembled WGS sequence"/>
</dbReference>
<keyword evidence="2" id="KW-0472">Membrane</keyword>
<evidence type="ECO:0000313" key="4">
    <source>
        <dbReference type="Proteomes" id="UP000777935"/>
    </source>
</evidence>
<gene>
    <name evidence="3" type="ORF">HRQ87_09245</name>
</gene>
<organism evidence="3 4">
    <name type="scientific">Parasulfitobacter algicola</name>
    <dbReference type="NCBI Taxonomy" id="2614809"/>
    <lineage>
        <taxon>Bacteria</taxon>
        <taxon>Pseudomonadati</taxon>
        <taxon>Pseudomonadota</taxon>
        <taxon>Alphaproteobacteria</taxon>
        <taxon>Rhodobacterales</taxon>
        <taxon>Roseobacteraceae</taxon>
        <taxon>Parasulfitobacter</taxon>
    </lineage>
</organism>
<accession>A0ABX2ISL8</accession>
<feature type="transmembrane region" description="Helical" evidence="2">
    <location>
        <begin position="41"/>
        <end position="61"/>
    </location>
</feature>
<dbReference type="PANTHER" id="PTHR43317">
    <property type="entry name" value="THERMOSPERMINE SYNTHASE ACAULIS5"/>
    <property type="match status" value="1"/>
</dbReference>
<feature type="transmembrane region" description="Helical" evidence="2">
    <location>
        <begin position="415"/>
        <end position="435"/>
    </location>
</feature>
<keyword evidence="2" id="KW-0812">Transmembrane</keyword>
<feature type="transmembrane region" description="Helical" evidence="2">
    <location>
        <begin position="73"/>
        <end position="93"/>
    </location>
</feature>